<accession>A0A2N1M472</accession>
<organism evidence="1 2">
    <name type="scientific">Rhizophagus irregularis</name>
    <dbReference type="NCBI Taxonomy" id="588596"/>
    <lineage>
        <taxon>Eukaryota</taxon>
        <taxon>Fungi</taxon>
        <taxon>Fungi incertae sedis</taxon>
        <taxon>Mucoromycota</taxon>
        <taxon>Glomeromycotina</taxon>
        <taxon>Glomeromycetes</taxon>
        <taxon>Glomerales</taxon>
        <taxon>Glomeraceae</taxon>
        <taxon>Rhizophagus</taxon>
    </lineage>
</organism>
<dbReference type="Proteomes" id="UP000233469">
    <property type="component" value="Unassembled WGS sequence"/>
</dbReference>
<proteinExistence type="predicted"/>
<protein>
    <submittedName>
        <fullName evidence="1">Uncharacterized protein</fullName>
    </submittedName>
</protein>
<sequence>MVSSAQSIPLVLAIPIVADSLMLPIPEFRDTCIAGNTNIKKYLDTASPMSTGMNGIPRWFAISLLRVEVEHPLFLATSSSRVGRPDK</sequence>
<reference evidence="1 2" key="2">
    <citation type="submission" date="2017-10" db="EMBL/GenBank/DDBJ databases">
        <title>Extensive intraspecific genome diversity in a model arbuscular mycorrhizal fungus.</title>
        <authorList>
            <person name="Chen E.C.H."/>
            <person name="Morin E."/>
            <person name="Baudet D."/>
            <person name="Noel J."/>
            <person name="Ndikumana S."/>
            <person name="Charron P."/>
            <person name="St-Onge C."/>
            <person name="Giorgi J."/>
            <person name="Grigoriev I.V."/>
            <person name="Roux C."/>
            <person name="Martin F.M."/>
            <person name="Corradi N."/>
        </authorList>
    </citation>
    <scope>NUCLEOTIDE SEQUENCE [LARGE SCALE GENOMIC DNA]</scope>
    <source>
        <strain evidence="1 2">C2</strain>
    </source>
</reference>
<dbReference type="EMBL" id="LLXL01005616">
    <property type="protein sequence ID" value="PKK56444.1"/>
    <property type="molecule type" value="Genomic_DNA"/>
</dbReference>
<reference evidence="1 2" key="1">
    <citation type="submission" date="2016-04" db="EMBL/GenBank/DDBJ databases">
        <title>Genome analyses suggest a sexual origin of heterokaryosis in a supposedly ancient asexual fungus.</title>
        <authorList>
            <person name="Ropars J."/>
            <person name="Sedzielewska K."/>
            <person name="Noel J."/>
            <person name="Charron P."/>
            <person name="Farinelli L."/>
            <person name="Marton T."/>
            <person name="Kruger M."/>
            <person name="Pelin A."/>
            <person name="Brachmann A."/>
            <person name="Corradi N."/>
        </authorList>
    </citation>
    <scope>NUCLEOTIDE SEQUENCE [LARGE SCALE GENOMIC DNA]</scope>
    <source>
        <strain evidence="1 2">C2</strain>
    </source>
</reference>
<comment type="caution">
    <text evidence="1">The sequence shown here is derived from an EMBL/GenBank/DDBJ whole genome shotgun (WGS) entry which is preliminary data.</text>
</comment>
<evidence type="ECO:0000313" key="2">
    <source>
        <dbReference type="Proteomes" id="UP000233469"/>
    </source>
</evidence>
<dbReference type="VEuPathDB" id="FungiDB:FUN_003723"/>
<name>A0A2N1M472_9GLOM</name>
<evidence type="ECO:0000313" key="1">
    <source>
        <dbReference type="EMBL" id="PKK56444.1"/>
    </source>
</evidence>
<dbReference type="AlphaFoldDB" id="A0A2N1M472"/>
<gene>
    <name evidence="1" type="ORF">RhiirC2_799992</name>
</gene>